<keyword evidence="5" id="KW-1185">Reference proteome</keyword>
<protein>
    <submittedName>
        <fullName evidence="4">Peptidoglycan DD-metalloendopeptidase family protein</fullName>
    </submittedName>
</protein>
<feature type="coiled-coil region" evidence="1">
    <location>
        <begin position="44"/>
        <end position="110"/>
    </location>
</feature>
<accession>A0ABT8VXT5</accession>
<sequence length="378" mass="42841">MLRLIPALLITLLAGTSAALAQDEVTPSQVRELKERIAGIDEWLSDAERDRSALERQLAATERKIGRLTREHRDLEQRTEKLKARLKELEQEERQLVTNLNRQRDSLKRQIRAAWMEGDTPAIKVLLNEVDPDRVARTMTYYEYLSRHTVESLEAFRASLRELKDARASIQTTRTNLARTAADIASRQAELDESRRERQQTLAKLNSDIRTRKSERENLEADRQRLEKLLREVQQAIANIPAPNESQPFSSLRNKLPWPVQGKIVSNYGDQYAGGKLKRSGLLIGTGEGTEIKAIHYGRVVFANWLRGFGLMTIIDHGDGYMTLYGHNSSLFTSPGDWVAAGEPIAVAGRTGEADSPAVYFEVRHNGKPVNPRRWLAN</sequence>
<feature type="domain" description="M23ase beta-sheet core" evidence="3">
    <location>
        <begin position="280"/>
        <end position="372"/>
    </location>
</feature>
<dbReference type="CDD" id="cd12797">
    <property type="entry name" value="M23_peptidase"/>
    <property type="match status" value="1"/>
</dbReference>
<dbReference type="PANTHER" id="PTHR21666:SF270">
    <property type="entry name" value="MUREIN HYDROLASE ACTIVATOR ENVC"/>
    <property type="match status" value="1"/>
</dbReference>
<evidence type="ECO:0000313" key="4">
    <source>
        <dbReference type="EMBL" id="MDO3720786.1"/>
    </source>
</evidence>
<organism evidence="4 5">
    <name type="scientific">Marinobacter suaedae</name>
    <dbReference type="NCBI Taxonomy" id="3057675"/>
    <lineage>
        <taxon>Bacteria</taxon>
        <taxon>Pseudomonadati</taxon>
        <taxon>Pseudomonadota</taxon>
        <taxon>Gammaproteobacteria</taxon>
        <taxon>Pseudomonadales</taxon>
        <taxon>Marinobacteraceae</taxon>
        <taxon>Marinobacter</taxon>
    </lineage>
</organism>
<feature type="coiled-coil region" evidence="1">
    <location>
        <begin position="202"/>
        <end position="239"/>
    </location>
</feature>
<dbReference type="InterPro" id="IPR011055">
    <property type="entry name" value="Dup_hybrid_motif"/>
</dbReference>
<evidence type="ECO:0000256" key="2">
    <source>
        <dbReference type="SAM" id="SignalP"/>
    </source>
</evidence>
<comment type="caution">
    <text evidence="4">The sequence shown here is derived from an EMBL/GenBank/DDBJ whole genome shotgun (WGS) entry which is preliminary data.</text>
</comment>
<feature type="signal peptide" evidence="2">
    <location>
        <begin position="1"/>
        <end position="21"/>
    </location>
</feature>
<evidence type="ECO:0000259" key="3">
    <source>
        <dbReference type="Pfam" id="PF01551"/>
    </source>
</evidence>
<proteinExistence type="predicted"/>
<evidence type="ECO:0000313" key="5">
    <source>
        <dbReference type="Proteomes" id="UP001168640"/>
    </source>
</evidence>
<dbReference type="Gene3D" id="2.70.70.10">
    <property type="entry name" value="Glucose Permease (Domain IIA)"/>
    <property type="match status" value="1"/>
</dbReference>
<reference evidence="4" key="1">
    <citation type="submission" date="2023-07" db="EMBL/GenBank/DDBJ databases">
        <title>Marinobacter sp. chi1 genome sequencing and assembly.</title>
        <authorList>
            <person name="Park S."/>
        </authorList>
    </citation>
    <scope>NUCLEOTIDE SEQUENCE</scope>
    <source>
        <strain evidence="4">Chi1</strain>
    </source>
</reference>
<dbReference type="Pfam" id="PF01551">
    <property type="entry name" value="Peptidase_M23"/>
    <property type="match status" value="1"/>
</dbReference>
<name>A0ABT8VXT5_9GAMM</name>
<feature type="chain" id="PRO_5046981753" evidence="2">
    <location>
        <begin position="22"/>
        <end position="378"/>
    </location>
</feature>
<dbReference type="SUPFAM" id="SSF51261">
    <property type="entry name" value="Duplicated hybrid motif"/>
    <property type="match status" value="1"/>
</dbReference>
<dbReference type="Gene3D" id="6.10.250.3150">
    <property type="match status" value="1"/>
</dbReference>
<dbReference type="Proteomes" id="UP001168640">
    <property type="component" value="Unassembled WGS sequence"/>
</dbReference>
<evidence type="ECO:0000256" key="1">
    <source>
        <dbReference type="SAM" id="Coils"/>
    </source>
</evidence>
<dbReference type="InterPro" id="IPR050570">
    <property type="entry name" value="Cell_wall_metabolism_enzyme"/>
</dbReference>
<gene>
    <name evidence="4" type="ORF">QVZ43_03560</name>
</gene>
<keyword evidence="1" id="KW-0175">Coiled coil</keyword>
<dbReference type="InterPro" id="IPR016047">
    <property type="entry name" value="M23ase_b-sheet_dom"/>
</dbReference>
<keyword evidence="2" id="KW-0732">Signal</keyword>
<dbReference type="PANTHER" id="PTHR21666">
    <property type="entry name" value="PEPTIDASE-RELATED"/>
    <property type="match status" value="1"/>
</dbReference>
<dbReference type="EMBL" id="JAUMIS010000001">
    <property type="protein sequence ID" value="MDO3720786.1"/>
    <property type="molecule type" value="Genomic_DNA"/>
</dbReference>